<comment type="caution">
    <text evidence="2">The sequence shown here is derived from an EMBL/GenBank/DDBJ whole genome shotgun (WGS) entry which is preliminary data.</text>
</comment>
<evidence type="ECO:0000313" key="2">
    <source>
        <dbReference type="EMBL" id="KAK3250783.1"/>
    </source>
</evidence>
<evidence type="ECO:0000313" key="3">
    <source>
        <dbReference type="Proteomes" id="UP001190700"/>
    </source>
</evidence>
<gene>
    <name evidence="2" type="ORF">CYMTET_39852</name>
</gene>
<dbReference type="InterPro" id="IPR036707">
    <property type="entry name" value="MinE_sf"/>
</dbReference>
<reference evidence="2 3" key="1">
    <citation type="journal article" date="2015" name="Genome Biol. Evol.">
        <title>Comparative Genomics of a Bacterivorous Green Alga Reveals Evolutionary Causalities and Consequences of Phago-Mixotrophic Mode of Nutrition.</title>
        <authorList>
            <person name="Burns J.A."/>
            <person name="Paasch A."/>
            <person name="Narechania A."/>
            <person name="Kim E."/>
        </authorList>
    </citation>
    <scope>NUCLEOTIDE SEQUENCE [LARGE SCALE GENOMIC DNA]</scope>
    <source>
        <strain evidence="2 3">PLY_AMNH</strain>
    </source>
</reference>
<proteinExistence type="inferred from homology"/>
<dbReference type="AlphaFoldDB" id="A0AAE0C9B3"/>
<dbReference type="Pfam" id="PF03776">
    <property type="entry name" value="MinE"/>
    <property type="match status" value="1"/>
</dbReference>
<organism evidence="2 3">
    <name type="scientific">Cymbomonas tetramitiformis</name>
    <dbReference type="NCBI Taxonomy" id="36881"/>
    <lineage>
        <taxon>Eukaryota</taxon>
        <taxon>Viridiplantae</taxon>
        <taxon>Chlorophyta</taxon>
        <taxon>Pyramimonadophyceae</taxon>
        <taxon>Pyramimonadales</taxon>
        <taxon>Pyramimonadaceae</taxon>
        <taxon>Cymbomonas</taxon>
    </lineage>
</organism>
<name>A0AAE0C9B3_9CHLO</name>
<dbReference type="GO" id="GO:0051301">
    <property type="term" value="P:cell division"/>
    <property type="evidence" value="ECO:0007669"/>
    <property type="project" value="UniProtKB-KW"/>
</dbReference>
<protein>
    <submittedName>
        <fullName evidence="2">Cell division topological specificity factor, chloroplastic</fullName>
    </submittedName>
</protein>
<dbReference type="EMBL" id="LGRX02026485">
    <property type="protein sequence ID" value="KAK3250783.1"/>
    <property type="molecule type" value="Genomic_DNA"/>
</dbReference>
<sequence length="222" mass="24403">MLRISAPVNNLTRRECGNASKLATGPSRRASWTQTSSRFAIVQKNFRYAAMTKTCMAAHRMRLSEVKASAVDDLLEAEAGSPPKRQLSFVQKLVAAFKIFFPAGEEPAGNARVDAKNRLKMILVADRCSMSPQSVSDMKDSIVTAISNYVEVDDGNTVDLEISNHPDMGTIYSVTVPVKRVKSNYEPFEIELGNEGLEVVIENRGDIEPSTEDTEDIEPTSS</sequence>
<accession>A0AAE0C9B3</accession>
<keyword evidence="2" id="KW-0131">Cell cycle</keyword>
<dbReference type="InterPro" id="IPR005527">
    <property type="entry name" value="MinE"/>
</dbReference>
<keyword evidence="3" id="KW-1185">Reference proteome</keyword>
<evidence type="ECO:0000256" key="1">
    <source>
        <dbReference type="ARBA" id="ARBA00008168"/>
    </source>
</evidence>
<dbReference type="Proteomes" id="UP001190700">
    <property type="component" value="Unassembled WGS sequence"/>
</dbReference>
<comment type="similarity">
    <text evidence="1">Belongs to the MinE family.</text>
</comment>
<dbReference type="Gene3D" id="3.30.1070.10">
    <property type="entry name" value="Cell division topological specificity factor MinE"/>
    <property type="match status" value="1"/>
</dbReference>
<keyword evidence="2" id="KW-0132">Cell division</keyword>